<dbReference type="InterPro" id="IPR032675">
    <property type="entry name" value="LRR_dom_sf"/>
</dbReference>
<evidence type="ECO:0000256" key="2">
    <source>
        <dbReference type="SAM" id="Coils"/>
    </source>
</evidence>
<dbReference type="SMART" id="SM00368">
    <property type="entry name" value="LRR_RI"/>
    <property type="match status" value="8"/>
</dbReference>
<feature type="domain" description="Olfactomedin-like" evidence="5">
    <location>
        <begin position="794"/>
        <end position="1055"/>
    </location>
</feature>
<dbReference type="GO" id="GO:0005509">
    <property type="term" value="F:calcium ion binding"/>
    <property type="evidence" value="ECO:0007669"/>
    <property type="project" value="InterPro"/>
</dbReference>
<dbReference type="Pfam" id="PF13516">
    <property type="entry name" value="LRR_6"/>
    <property type="match status" value="5"/>
</dbReference>
<dbReference type="Pfam" id="PF13499">
    <property type="entry name" value="EF-hand_7"/>
    <property type="match status" value="1"/>
</dbReference>
<feature type="compositionally biased region" description="Polar residues" evidence="3">
    <location>
        <begin position="552"/>
        <end position="567"/>
    </location>
</feature>
<dbReference type="Proteomes" id="UP001314229">
    <property type="component" value="Unassembled WGS sequence"/>
</dbReference>
<feature type="region of interest" description="Disordered" evidence="3">
    <location>
        <begin position="547"/>
        <end position="637"/>
    </location>
</feature>
<dbReference type="InterPro" id="IPR001611">
    <property type="entry name" value="Leu-rich_rpt"/>
</dbReference>
<gene>
    <name evidence="6" type="ORF">FSCOSCO3_A021028</name>
</gene>
<dbReference type="Gene3D" id="1.10.238.10">
    <property type="entry name" value="EF-hand"/>
    <property type="match status" value="1"/>
</dbReference>
<dbReference type="InterPro" id="IPR003112">
    <property type="entry name" value="Olfac-like_dom"/>
</dbReference>
<dbReference type="InterPro" id="IPR052394">
    <property type="entry name" value="LRR-containing"/>
</dbReference>
<feature type="compositionally biased region" description="Acidic residues" evidence="3">
    <location>
        <begin position="25"/>
        <end position="39"/>
    </location>
</feature>
<dbReference type="PANTHER" id="PTHR24114">
    <property type="entry name" value="LEUCINE RICH REPEAT FAMILY PROTEIN"/>
    <property type="match status" value="1"/>
</dbReference>
<dbReference type="InterPro" id="IPR011992">
    <property type="entry name" value="EF-hand-dom_pair"/>
</dbReference>
<protein>
    <submittedName>
        <fullName evidence="6">Unnamed protein product</fullName>
    </submittedName>
</protein>
<keyword evidence="7" id="KW-1185">Reference proteome</keyword>
<evidence type="ECO:0000313" key="6">
    <source>
        <dbReference type="EMBL" id="CAK6957096.1"/>
    </source>
</evidence>
<organism evidence="6 7">
    <name type="scientific">Scomber scombrus</name>
    <name type="common">Atlantic mackerel</name>
    <name type="synonym">Scomber vernalis</name>
    <dbReference type="NCBI Taxonomy" id="13677"/>
    <lineage>
        <taxon>Eukaryota</taxon>
        <taxon>Metazoa</taxon>
        <taxon>Chordata</taxon>
        <taxon>Craniata</taxon>
        <taxon>Vertebrata</taxon>
        <taxon>Euteleostomi</taxon>
        <taxon>Actinopterygii</taxon>
        <taxon>Neopterygii</taxon>
        <taxon>Teleostei</taxon>
        <taxon>Neoteleostei</taxon>
        <taxon>Acanthomorphata</taxon>
        <taxon>Pelagiaria</taxon>
        <taxon>Scombriformes</taxon>
        <taxon>Scombridae</taxon>
        <taxon>Scomber</taxon>
    </lineage>
</organism>
<dbReference type="PROSITE" id="PS50222">
    <property type="entry name" value="EF_HAND_2"/>
    <property type="match status" value="1"/>
</dbReference>
<dbReference type="SUPFAM" id="SSF47473">
    <property type="entry name" value="EF-hand"/>
    <property type="match status" value="1"/>
</dbReference>
<proteinExistence type="predicted"/>
<evidence type="ECO:0000313" key="7">
    <source>
        <dbReference type="Proteomes" id="UP001314229"/>
    </source>
</evidence>
<comment type="caution">
    <text evidence="1">Lacks conserved residue(s) required for the propagation of feature annotation.</text>
</comment>
<dbReference type="EMBL" id="CAWUFR010000027">
    <property type="protein sequence ID" value="CAK6957096.1"/>
    <property type="molecule type" value="Genomic_DNA"/>
</dbReference>
<dbReference type="SUPFAM" id="SSF52047">
    <property type="entry name" value="RNI-like"/>
    <property type="match status" value="1"/>
</dbReference>
<dbReference type="PANTHER" id="PTHR24114:SF49">
    <property type="entry name" value="LEUCINE-RICH REPEAT-CONTAINING PROTEIN 74A"/>
    <property type="match status" value="1"/>
</dbReference>
<feature type="region of interest" description="Disordered" evidence="3">
    <location>
        <begin position="493"/>
        <end position="513"/>
    </location>
</feature>
<accession>A0AAV1NC48</accession>
<reference evidence="6 7" key="1">
    <citation type="submission" date="2024-01" db="EMBL/GenBank/DDBJ databases">
        <authorList>
            <person name="Alioto T."/>
            <person name="Alioto T."/>
            <person name="Gomez Garrido J."/>
        </authorList>
    </citation>
    <scope>NUCLEOTIDE SEQUENCE [LARGE SCALE GENOMIC DNA]</scope>
</reference>
<dbReference type="Gene3D" id="3.80.10.10">
    <property type="entry name" value="Ribonuclease Inhibitor"/>
    <property type="match status" value="1"/>
</dbReference>
<dbReference type="InterPro" id="IPR002048">
    <property type="entry name" value="EF_hand_dom"/>
</dbReference>
<evidence type="ECO:0000259" key="4">
    <source>
        <dbReference type="PROSITE" id="PS50222"/>
    </source>
</evidence>
<feature type="compositionally biased region" description="Basic residues" evidence="3">
    <location>
        <begin position="621"/>
        <end position="636"/>
    </location>
</feature>
<sequence>MSTLSFESLCLKDDDCPSPTLYQGSEDEFDTDLESDEKDESNKEMSIAEVYLQACKLVGVVPVSLFIRNLDSPTMTLTHHGLGHLGCKALAIALVTDMHINTLELADNNIQAEGAKYLVEMLRANFTIQHLDLSNNHLQSAGAEYVSIMLLDSISIKSMKLSGNGFADDDAKYFADALSTNSRIKQLDLSHNEFCGRGGEHLGQLLANNEGLEVLDLSWNHLRMKGAVAFCAGLKVNMMLKHLDLSWNGFGNEGALAMGEALKFNNSLVHLNLNNNRLTNEGVGMLCRGLEANDTLRVLLLAYNSLTVEGALALVNVVKNTPKTALEEINICNVLVNENFLHLLEVTCQEHPSLDVQYGGVGGFIAKKPPKRIDPMKVIQDYLDQRKLRLWDFFRNIDKDGTMRVPVADFRKAVQQSSIPLDRYHIEELIQRLDRDRTGMVDYRGLADTRKQMMRDHRRQLRKVESRQKKEKQKSDRILKTFQSAVEAVTPRSSMVISPGGAKEDSSGPQHFSATPLSSWHHIVMSNSSRYSVSNLSNEHVHLSMIGGTTPYRPTSSPAMRSYSQPNLLDDSPRSAPGKSISAQGVRSDPEMGHSKLSPTANHLTRSRPALNAKQPEVKAKTKKVKKKKTKKHAAKYSKTPIQTVNSTFPIKDLVVVEQRAVEISHKLELEMGKLEDYETKMTAYAEMIVNLTVEIDKMENNPHHYNDVNIDNIKVEIKQVEALIKELQLSIRGSTSLFESLHLQIHNMTLIVNQLESYDKSNLDVIRIEFAKLQKKLEECQKDQEFIKPEIGNCNQTGIIRISKPTVVQLNAHLNAGYQYGGWGKDSKPVRGYESMYFYGAYSSASVHDFYLYSNYEKLIQRSAFKHHDLPYGWEGTGNNYIVHGNTIYYQHNTPLSMTKLNLTSSKYDYRVIPAVSEQFSYSYSGNQHMDFAADENGLWVMYASVASKGKIVLAKIDEKSFGIEDEWNTGVYKKLAGNAFMACGVMYATRSVDVNTEEIYYAFNTKTGEEKHLNIQFKKFQDKYSNLDYNPTDKKLYMYNNGYYVSYNVGFNKE</sequence>
<comment type="caution">
    <text evidence="6">The sequence shown here is derived from an EMBL/GenBank/DDBJ whole genome shotgun (WGS) entry which is preliminary data.</text>
</comment>
<name>A0AAV1NC48_SCOSC</name>
<feature type="region of interest" description="Disordered" evidence="3">
    <location>
        <begin position="16"/>
        <end position="41"/>
    </location>
</feature>
<evidence type="ECO:0000256" key="1">
    <source>
        <dbReference type="PROSITE-ProRule" id="PRU00446"/>
    </source>
</evidence>
<evidence type="ECO:0000259" key="5">
    <source>
        <dbReference type="PROSITE" id="PS51132"/>
    </source>
</evidence>
<dbReference type="PROSITE" id="PS51132">
    <property type="entry name" value="OLF"/>
    <property type="match status" value="1"/>
</dbReference>
<feature type="domain" description="EF-hand" evidence="4">
    <location>
        <begin position="385"/>
        <end position="420"/>
    </location>
</feature>
<feature type="coiled-coil region" evidence="2">
    <location>
        <begin position="682"/>
        <end position="731"/>
    </location>
</feature>
<dbReference type="SMART" id="SM00284">
    <property type="entry name" value="OLF"/>
    <property type="match status" value="1"/>
</dbReference>
<keyword evidence="2" id="KW-0175">Coiled coil</keyword>
<dbReference type="Pfam" id="PF02191">
    <property type="entry name" value="OLF"/>
    <property type="match status" value="1"/>
</dbReference>
<evidence type="ECO:0000256" key="3">
    <source>
        <dbReference type="SAM" id="MobiDB-lite"/>
    </source>
</evidence>
<dbReference type="AlphaFoldDB" id="A0AAV1NC48"/>